<comment type="caution">
    <text evidence="6">The sequence shown here is derived from an EMBL/GenBank/DDBJ whole genome shotgun (WGS) entry which is preliminary data.</text>
</comment>
<evidence type="ECO:0000259" key="5">
    <source>
        <dbReference type="PROSITE" id="PS51755"/>
    </source>
</evidence>
<sequence length="379" mass="43315">MIHFEADSLEAVHAGDRIQLLPKEFLLLRFLYEHAGRAFSREQLLDAVWPLESPVDRTVDDHIYRLRRKVAKWSHLLRVETIRGQGYKLTRIAPAAQDNPLLLDEQFAANVNRLLAKYHGLGMGAAMQLLSANRDILGLPGDPFYDAYIHFVQGDFGAILRSDRIDLSEKLAYAVFVLAVAQFDPAVSLSCFERLIARGDALRREWHFDLKLQIVPLYIEAGRPEKARAQLEALRPAIAELNSPSFTAIYLLKAMYLELHEGRLDAAAAKLLECEALLNQHPIQRERGSHLVFRAIFLYRQGAIRSARQSLDEGLEALRQTQFVPHLLGALHLTLTYLSAGSHDEPYRQKLEREWDRLAAEYRLGELLVQTQQFLERHL</sequence>
<dbReference type="GO" id="GO:0000160">
    <property type="term" value="P:phosphorelay signal transduction system"/>
    <property type="evidence" value="ECO:0007669"/>
    <property type="project" value="InterPro"/>
</dbReference>
<keyword evidence="7" id="KW-1185">Reference proteome</keyword>
<keyword evidence="1" id="KW-0805">Transcription regulation</keyword>
<dbReference type="GO" id="GO:0006355">
    <property type="term" value="P:regulation of DNA-templated transcription"/>
    <property type="evidence" value="ECO:0007669"/>
    <property type="project" value="InterPro"/>
</dbReference>
<dbReference type="SUPFAM" id="SSF46894">
    <property type="entry name" value="C-terminal effector domain of the bipartite response regulators"/>
    <property type="match status" value="1"/>
</dbReference>
<dbReference type="InterPro" id="IPR011990">
    <property type="entry name" value="TPR-like_helical_dom_sf"/>
</dbReference>
<dbReference type="GO" id="GO:0003677">
    <property type="term" value="F:DNA binding"/>
    <property type="evidence" value="ECO:0007669"/>
    <property type="project" value="UniProtKB-UniRule"/>
</dbReference>
<evidence type="ECO:0000313" key="6">
    <source>
        <dbReference type="EMBL" id="MBB6679098.1"/>
    </source>
</evidence>
<dbReference type="EMBL" id="JACJVN010000070">
    <property type="protein sequence ID" value="MBB6679098.1"/>
    <property type="molecule type" value="Genomic_DNA"/>
</dbReference>
<evidence type="ECO:0000256" key="3">
    <source>
        <dbReference type="ARBA" id="ARBA00023163"/>
    </source>
</evidence>
<dbReference type="Pfam" id="PF00486">
    <property type="entry name" value="Trans_reg_C"/>
    <property type="match status" value="1"/>
</dbReference>
<gene>
    <name evidence="6" type="ORF">H4Q31_17550</name>
</gene>
<dbReference type="Proteomes" id="UP000574133">
    <property type="component" value="Unassembled WGS sequence"/>
</dbReference>
<evidence type="ECO:0000256" key="2">
    <source>
        <dbReference type="ARBA" id="ARBA00023125"/>
    </source>
</evidence>
<dbReference type="RefSeq" id="WP_185180365.1">
    <property type="nucleotide sequence ID" value="NZ_CBCSEP010000036.1"/>
</dbReference>
<dbReference type="InterPro" id="IPR036388">
    <property type="entry name" value="WH-like_DNA-bd_sf"/>
</dbReference>
<protein>
    <submittedName>
        <fullName evidence="6">Winged helix-turn-helix transcriptional regulator</fullName>
    </submittedName>
</protein>
<evidence type="ECO:0000256" key="4">
    <source>
        <dbReference type="PROSITE-ProRule" id="PRU01091"/>
    </source>
</evidence>
<dbReference type="SUPFAM" id="SSF48452">
    <property type="entry name" value="TPR-like"/>
    <property type="match status" value="1"/>
</dbReference>
<dbReference type="SMART" id="SM00862">
    <property type="entry name" value="Trans_reg_C"/>
    <property type="match status" value="1"/>
</dbReference>
<organism evidence="6 7">
    <name type="scientific">Cohnella lubricantis</name>
    <dbReference type="NCBI Taxonomy" id="2163172"/>
    <lineage>
        <taxon>Bacteria</taxon>
        <taxon>Bacillati</taxon>
        <taxon>Bacillota</taxon>
        <taxon>Bacilli</taxon>
        <taxon>Bacillales</taxon>
        <taxon>Paenibacillaceae</taxon>
        <taxon>Cohnella</taxon>
    </lineage>
</organism>
<proteinExistence type="predicted"/>
<keyword evidence="3" id="KW-0804">Transcription</keyword>
<evidence type="ECO:0000313" key="7">
    <source>
        <dbReference type="Proteomes" id="UP000574133"/>
    </source>
</evidence>
<dbReference type="PROSITE" id="PS51755">
    <property type="entry name" value="OMPR_PHOB"/>
    <property type="match status" value="1"/>
</dbReference>
<dbReference type="InterPro" id="IPR016032">
    <property type="entry name" value="Sig_transdc_resp-reg_C-effctor"/>
</dbReference>
<feature type="DNA-binding region" description="OmpR/PhoB-type" evidence="4">
    <location>
        <begin position="1"/>
        <end position="91"/>
    </location>
</feature>
<dbReference type="InterPro" id="IPR001867">
    <property type="entry name" value="OmpR/PhoB-type_DNA-bd"/>
</dbReference>
<dbReference type="Gene3D" id="1.10.10.10">
    <property type="entry name" value="Winged helix-like DNA-binding domain superfamily/Winged helix DNA-binding domain"/>
    <property type="match status" value="1"/>
</dbReference>
<dbReference type="AlphaFoldDB" id="A0A841TIM7"/>
<evidence type="ECO:0000256" key="1">
    <source>
        <dbReference type="ARBA" id="ARBA00023015"/>
    </source>
</evidence>
<feature type="domain" description="OmpR/PhoB-type" evidence="5">
    <location>
        <begin position="1"/>
        <end position="91"/>
    </location>
</feature>
<keyword evidence="2 4" id="KW-0238">DNA-binding</keyword>
<reference evidence="6 7" key="1">
    <citation type="submission" date="2020-08" db="EMBL/GenBank/DDBJ databases">
        <title>Cohnella phylogeny.</title>
        <authorList>
            <person name="Dunlap C."/>
        </authorList>
    </citation>
    <scope>NUCLEOTIDE SEQUENCE [LARGE SCALE GENOMIC DNA]</scope>
    <source>
        <strain evidence="6 7">DSM 103658</strain>
    </source>
</reference>
<accession>A0A841TIM7</accession>
<dbReference type="CDD" id="cd00383">
    <property type="entry name" value="trans_reg_C"/>
    <property type="match status" value="1"/>
</dbReference>
<name>A0A841TIM7_9BACL</name>